<feature type="region of interest" description="Disordered" evidence="1">
    <location>
        <begin position="305"/>
        <end position="324"/>
    </location>
</feature>
<dbReference type="PANTHER" id="PTHR12125">
    <property type="entry name" value="F-BOX ONLY PROTEIN 6-LIKE PROTEIN"/>
    <property type="match status" value="1"/>
</dbReference>
<dbReference type="InterPro" id="IPR008979">
    <property type="entry name" value="Galactose-bd-like_sf"/>
</dbReference>
<dbReference type="Pfam" id="PF00646">
    <property type="entry name" value="F-box"/>
    <property type="match status" value="1"/>
</dbReference>
<dbReference type="Gene3D" id="1.20.1280.50">
    <property type="match status" value="1"/>
</dbReference>
<evidence type="ECO:0000313" key="5">
    <source>
        <dbReference type="Proteomes" id="UP001642540"/>
    </source>
</evidence>
<proteinExistence type="predicted"/>
<dbReference type="EMBL" id="CAXLJM020000051">
    <property type="protein sequence ID" value="CAL8115986.1"/>
    <property type="molecule type" value="Genomic_DNA"/>
</dbReference>
<organism evidence="4 5">
    <name type="scientific">Orchesella dallaii</name>
    <dbReference type="NCBI Taxonomy" id="48710"/>
    <lineage>
        <taxon>Eukaryota</taxon>
        <taxon>Metazoa</taxon>
        <taxon>Ecdysozoa</taxon>
        <taxon>Arthropoda</taxon>
        <taxon>Hexapoda</taxon>
        <taxon>Collembola</taxon>
        <taxon>Entomobryomorpha</taxon>
        <taxon>Entomobryoidea</taxon>
        <taxon>Orchesellidae</taxon>
        <taxon>Orchesellinae</taxon>
        <taxon>Orchesella</taxon>
    </lineage>
</organism>
<dbReference type="InterPro" id="IPR001810">
    <property type="entry name" value="F-box_dom"/>
</dbReference>
<dbReference type="SUPFAM" id="SSF49785">
    <property type="entry name" value="Galactose-binding domain-like"/>
    <property type="match status" value="1"/>
</dbReference>
<reference evidence="4 5" key="1">
    <citation type="submission" date="2024-08" db="EMBL/GenBank/DDBJ databases">
        <authorList>
            <person name="Cucini C."/>
            <person name="Frati F."/>
        </authorList>
    </citation>
    <scope>NUCLEOTIDE SEQUENCE [LARGE SCALE GENOMIC DNA]</scope>
</reference>
<name>A0ABP1QZI6_9HEXA</name>
<dbReference type="Pfam" id="PF04300">
    <property type="entry name" value="FBA"/>
    <property type="match status" value="1"/>
</dbReference>
<dbReference type="InterPro" id="IPR007397">
    <property type="entry name" value="F-box-assoc_dom"/>
</dbReference>
<dbReference type="PROSITE" id="PS50181">
    <property type="entry name" value="FBOX"/>
    <property type="match status" value="1"/>
</dbReference>
<feature type="domain" description="FBA" evidence="3">
    <location>
        <begin position="102"/>
        <end position="300"/>
    </location>
</feature>
<evidence type="ECO:0000313" key="4">
    <source>
        <dbReference type="EMBL" id="CAL8115986.1"/>
    </source>
</evidence>
<dbReference type="InterPro" id="IPR036047">
    <property type="entry name" value="F-box-like_dom_sf"/>
</dbReference>
<dbReference type="SMART" id="SM00256">
    <property type="entry name" value="FBOX"/>
    <property type="match status" value="1"/>
</dbReference>
<dbReference type="Gene3D" id="2.60.120.260">
    <property type="entry name" value="Galactose-binding domain-like"/>
    <property type="match status" value="1"/>
</dbReference>
<evidence type="ECO:0000259" key="3">
    <source>
        <dbReference type="PROSITE" id="PS51114"/>
    </source>
</evidence>
<feature type="domain" description="F-box" evidence="2">
    <location>
        <begin position="31"/>
        <end position="77"/>
    </location>
</feature>
<comment type="caution">
    <text evidence="4">The sequence shown here is derived from an EMBL/GenBank/DDBJ whole genome shotgun (WGS) entry which is preliminary data.</text>
</comment>
<protein>
    <recommendedName>
        <fullName evidence="6">F-box domain-containing protein</fullName>
    </recommendedName>
</protein>
<dbReference type="PANTHER" id="PTHR12125:SF5">
    <property type="entry name" value="F-BOX DOMAIN-CONTAINING PROTEIN"/>
    <property type="match status" value="1"/>
</dbReference>
<dbReference type="InterPro" id="IPR039752">
    <property type="entry name" value="F-box_only"/>
</dbReference>
<dbReference type="SUPFAM" id="SSF81383">
    <property type="entry name" value="F-box domain"/>
    <property type="match status" value="1"/>
</dbReference>
<dbReference type="Proteomes" id="UP001642540">
    <property type="component" value="Unassembled WGS sequence"/>
</dbReference>
<keyword evidence="5" id="KW-1185">Reference proteome</keyword>
<evidence type="ECO:0008006" key="6">
    <source>
        <dbReference type="Google" id="ProtNLM"/>
    </source>
</evidence>
<dbReference type="SMART" id="SM01198">
    <property type="entry name" value="FBA"/>
    <property type="match status" value="1"/>
</dbReference>
<sequence length="324" mass="36808">MENQAGETNQSLHSKQLGRKSTENLMADEAANNVPPLPENVVEMIISKICNCNILNSRLVCKEWKDLVARRSLWKLRYKNQGVNWNAIESFIRGRDSANNWVILHAQLSHEILSKNYILNPSGHDGFLGWTTLMKHFFVEEIPRRCNPLPDSPLLGRVDTGCFVASTLWSSKSYQVDLWEEGVTPIVANLLPPFQVKCSQLVASRSDRSAVYSWKVQLLNSRETVYRQYAPSKVKIPASGQWTKVEYAFKFGRDAESIADLKDLRYILFIHEGKGRYDDDVESDGPYGVKFAHVCVTLEGLHDEPSLESMDSDRPKPPVLIREA</sequence>
<gene>
    <name evidence="4" type="ORF">ODALV1_LOCUS17105</name>
</gene>
<accession>A0ABP1QZI6</accession>
<dbReference type="PROSITE" id="PS51114">
    <property type="entry name" value="FBA"/>
    <property type="match status" value="1"/>
</dbReference>
<evidence type="ECO:0000259" key="2">
    <source>
        <dbReference type="PROSITE" id="PS50181"/>
    </source>
</evidence>
<evidence type="ECO:0000256" key="1">
    <source>
        <dbReference type="SAM" id="MobiDB-lite"/>
    </source>
</evidence>